<accession>A0ACC0VSW0</accession>
<organism evidence="1 2">
    <name type="scientific">Peronosclerospora sorghi</name>
    <dbReference type="NCBI Taxonomy" id="230839"/>
    <lineage>
        <taxon>Eukaryota</taxon>
        <taxon>Sar</taxon>
        <taxon>Stramenopiles</taxon>
        <taxon>Oomycota</taxon>
        <taxon>Peronosporomycetes</taxon>
        <taxon>Peronosporales</taxon>
        <taxon>Peronosporaceae</taxon>
        <taxon>Peronosclerospora</taxon>
    </lineage>
</organism>
<protein>
    <submittedName>
        <fullName evidence="1">Uncharacterized protein</fullName>
    </submittedName>
</protein>
<evidence type="ECO:0000313" key="1">
    <source>
        <dbReference type="EMBL" id="KAI9909579.1"/>
    </source>
</evidence>
<proteinExistence type="predicted"/>
<name>A0ACC0VSW0_9STRA</name>
<sequence>MAMGKQASMLAKKVGYVSAVTVEFLCDKHKNFYFLEMNTRFQVEHPVKELISRVDLVEK</sequence>
<evidence type="ECO:0000313" key="2">
    <source>
        <dbReference type="Proteomes" id="UP001163321"/>
    </source>
</evidence>
<dbReference type="Proteomes" id="UP001163321">
    <property type="component" value="Chromosome 7"/>
</dbReference>
<gene>
    <name evidence="1" type="ORF">PsorP6_015160</name>
</gene>
<comment type="caution">
    <text evidence="1">The sequence shown here is derived from an EMBL/GenBank/DDBJ whole genome shotgun (WGS) entry which is preliminary data.</text>
</comment>
<keyword evidence="2" id="KW-1185">Reference proteome</keyword>
<dbReference type="EMBL" id="CM047586">
    <property type="protein sequence ID" value="KAI9909579.1"/>
    <property type="molecule type" value="Genomic_DNA"/>
</dbReference>
<reference evidence="1 2" key="1">
    <citation type="journal article" date="2022" name="bioRxiv">
        <title>The genome of the oomycete Peronosclerospora sorghi, a cosmopolitan pathogen of maize and sorghum, is inflated with dispersed pseudogenes.</title>
        <authorList>
            <person name="Fletcher K."/>
            <person name="Martin F."/>
            <person name="Isakeit T."/>
            <person name="Cavanaugh K."/>
            <person name="Magill C."/>
            <person name="Michelmore R."/>
        </authorList>
    </citation>
    <scope>NUCLEOTIDE SEQUENCE [LARGE SCALE GENOMIC DNA]</scope>
    <source>
        <strain evidence="1">P6</strain>
    </source>
</reference>